<keyword evidence="3" id="KW-1185">Reference proteome</keyword>
<feature type="region of interest" description="Disordered" evidence="1">
    <location>
        <begin position="1"/>
        <end position="99"/>
    </location>
</feature>
<protein>
    <submittedName>
        <fullName evidence="2">Uncharacterized protein</fullName>
    </submittedName>
</protein>
<dbReference type="Proteomes" id="UP001552299">
    <property type="component" value="Unassembled WGS sequence"/>
</dbReference>
<evidence type="ECO:0000313" key="2">
    <source>
        <dbReference type="EMBL" id="KAL0925713.1"/>
    </source>
</evidence>
<gene>
    <name evidence="2" type="ORF">M5K25_004080</name>
</gene>
<evidence type="ECO:0000256" key="1">
    <source>
        <dbReference type="SAM" id="MobiDB-lite"/>
    </source>
</evidence>
<feature type="compositionally biased region" description="Low complexity" evidence="1">
    <location>
        <begin position="11"/>
        <end position="23"/>
    </location>
</feature>
<evidence type="ECO:0000313" key="3">
    <source>
        <dbReference type="Proteomes" id="UP001552299"/>
    </source>
</evidence>
<feature type="compositionally biased region" description="Basic and acidic residues" evidence="1">
    <location>
        <begin position="25"/>
        <end position="37"/>
    </location>
</feature>
<comment type="caution">
    <text evidence="2">The sequence shown here is derived from an EMBL/GenBank/DDBJ whole genome shotgun (WGS) entry which is preliminary data.</text>
</comment>
<feature type="compositionally biased region" description="Basic and acidic residues" evidence="1">
    <location>
        <begin position="87"/>
        <end position="99"/>
    </location>
</feature>
<sequence>MTPEASELRGASSVASSSSPAVAEDPGKRRRWEERVKLSVSKIQTQRHQIRLNPSPNESKSRTRSAVGRFKPQFELPNGFQMGRAYSRIERLDKTNPTS</sequence>
<name>A0ABD0VLL0_DENTH</name>
<reference evidence="2 3" key="1">
    <citation type="journal article" date="2024" name="Plant Biotechnol. J.">
        <title>Dendrobium thyrsiflorum genome and its molecular insights into genes involved in important horticultural traits.</title>
        <authorList>
            <person name="Chen B."/>
            <person name="Wang J.Y."/>
            <person name="Zheng P.J."/>
            <person name="Li K.L."/>
            <person name="Liang Y.M."/>
            <person name="Chen X.F."/>
            <person name="Zhang C."/>
            <person name="Zhao X."/>
            <person name="He X."/>
            <person name="Zhang G.Q."/>
            <person name="Liu Z.J."/>
            <person name="Xu Q."/>
        </authorList>
    </citation>
    <scope>NUCLEOTIDE SEQUENCE [LARGE SCALE GENOMIC DNA]</scope>
    <source>
        <strain evidence="2">GZMU011</strain>
    </source>
</reference>
<proteinExistence type="predicted"/>
<accession>A0ABD0VLL0</accession>
<feature type="compositionally biased region" description="Polar residues" evidence="1">
    <location>
        <begin position="41"/>
        <end position="58"/>
    </location>
</feature>
<dbReference type="EMBL" id="JANQDX010000004">
    <property type="protein sequence ID" value="KAL0925713.1"/>
    <property type="molecule type" value="Genomic_DNA"/>
</dbReference>
<dbReference type="AlphaFoldDB" id="A0ABD0VLL0"/>
<organism evidence="2 3">
    <name type="scientific">Dendrobium thyrsiflorum</name>
    <name type="common">Pinecone-like raceme dendrobium</name>
    <name type="synonym">Orchid</name>
    <dbReference type="NCBI Taxonomy" id="117978"/>
    <lineage>
        <taxon>Eukaryota</taxon>
        <taxon>Viridiplantae</taxon>
        <taxon>Streptophyta</taxon>
        <taxon>Embryophyta</taxon>
        <taxon>Tracheophyta</taxon>
        <taxon>Spermatophyta</taxon>
        <taxon>Magnoliopsida</taxon>
        <taxon>Liliopsida</taxon>
        <taxon>Asparagales</taxon>
        <taxon>Orchidaceae</taxon>
        <taxon>Epidendroideae</taxon>
        <taxon>Malaxideae</taxon>
        <taxon>Dendrobiinae</taxon>
        <taxon>Dendrobium</taxon>
    </lineage>
</organism>